<keyword evidence="1" id="KW-1133">Transmembrane helix</keyword>
<dbReference type="HOGENOM" id="CLU_1524129_0_0_6"/>
<dbReference type="EMBL" id="CP000851">
    <property type="protein sequence ID" value="ABV88612.1"/>
    <property type="molecule type" value="Genomic_DNA"/>
</dbReference>
<evidence type="ECO:0000256" key="1">
    <source>
        <dbReference type="SAM" id="Phobius"/>
    </source>
</evidence>
<keyword evidence="1" id="KW-0472">Membrane</keyword>
<keyword evidence="1" id="KW-0812">Transmembrane</keyword>
<organism evidence="2 3">
    <name type="scientific">Shewanella pealeana (strain ATCC 700345 / ANG-SQ1)</name>
    <dbReference type="NCBI Taxonomy" id="398579"/>
    <lineage>
        <taxon>Bacteria</taxon>
        <taxon>Pseudomonadati</taxon>
        <taxon>Pseudomonadota</taxon>
        <taxon>Gammaproteobacteria</taxon>
        <taxon>Alteromonadales</taxon>
        <taxon>Shewanellaceae</taxon>
        <taxon>Shewanella</taxon>
    </lineage>
</organism>
<accession>A8H7S5</accession>
<sequence>MTINFERFSTFSGVDLFIPFSVSKFFYASLCFAIGTLIYQVRCPLMIKQNSSLSDFESEGKTMQHIIDYLQLSSSKIGSKVSCDDIFNFVKDFDKTKDVDCKAVVGILNRKREVESVFIDSELRADFFWKTYNKLNCQFRISAVFCFIFYFLGLSFLFVSAIVNVFYALKLFICEV</sequence>
<gene>
    <name evidence="2" type="ordered locus">Spea_3297</name>
</gene>
<feature type="transmembrane region" description="Helical" evidence="1">
    <location>
        <begin position="144"/>
        <end position="169"/>
    </location>
</feature>
<dbReference type="KEGG" id="spl:Spea_3297"/>
<protein>
    <submittedName>
        <fullName evidence="2">Uncharacterized protein</fullName>
    </submittedName>
</protein>
<feature type="transmembrane region" description="Helical" evidence="1">
    <location>
        <begin position="16"/>
        <end position="39"/>
    </location>
</feature>
<name>A8H7S5_SHEPA</name>
<evidence type="ECO:0000313" key="3">
    <source>
        <dbReference type="Proteomes" id="UP000002608"/>
    </source>
</evidence>
<dbReference type="STRING" id="398579.Spea_3297"/>
<dbReference type="AlphaFoldDB" id="A8H7S5"/>
<reference evidence="2 3" key="1">
    <citation type="submission" date="2007-10" db="EMBL/GenBank/DDBJ databases">
        <title>Complete sequence of Shewanella pealeana ATCC 700345.</title>
        <authorList>
            <consortium name="US DOE Joint Genome Institute"/>
            <person name="Copeland A."/>
            <person name="Lucas S."/>
            <person name="Lapidus A."/>
            <person name="Barry K."/>
            <person name="Glavina del Rio T."/>
            <person name="Dalin E."/>
            <person name="Tice H."/>
            <person name="Pitluck S."/>
            <person name="Chertkov O."/>
            <person name="Brettin T."/>
            <person name="Bruce D."/>
            <person name="Detter J.C."/>
            <person name="Han C."/>
            <person name="Schmutz J."/>
            <person name="Larimer F."/>
            <person name="Land M."/>
            <person name="Hauser L."/>
            <person name="Kyrpides N."/>
            <person name="Kim E."/>
            <person name="Zhao J.-S.Z."/>
            <person name="Manno D."/>
            <person name="Hawari J."/>
            <person name="Richardson P."/>
        </authorList>
    </citation>
    <scope>NUCLEOTIDE SEQUENCE [LARGE SCALE GENOMIC DNA]</scope>
    <source>
        <strain evidence="3">ATCC 700345 / ANG-SQ1</strain>
    </source>
</reference>
<keyword evidence="3" id="KW-1185">Reference proteome</keyword>
<evidence type="ECO:0000313" key="2">
    <source>
        <dbReference type="EMBL" id="ABV88612.1"/>
    </source>
</evidence>
<dbReference type="Proteomes" id="UP000002608">
    <property type="component" value="Chromosome"/>
</dbReference>
<proteinExistence type="predicted"/>